<organism evidence="9 10">
    <name type="scientific">Heterodera schachtii</name>
    <name type="common">Sugarbeet cyst nematode worm</name>
    <name type="synonym">Tylenchus schachtii</name>
    <dbReference type="NCBI Taxonomy" id="97005"/>
    <lineage>
        <taxon>Eukaryota</taxon>
        <taxon>Metazoa</taxon>
        <taxon>Ecdysozoa</taxon>
        <taxon>Nematoda</taxon>
        <taxon>Chromadorea</taxon>
        <taxon>Rhabditida</taxon>
        <taxon>Tylenchina</taxon>
        <taxon>Tylenchomorpha</taxon>
        <taxon>Tylenchoidea</taxon>
        <taxon>Heteroderidae</taxon>
        <taxon>Heteroderinae</taxon>
        <taxon>Heterodera</taxon>
    </lineage>
</organism>
<keyword evidence="5 6" id="KW-0482">Metalloprotease</keyword>
<feature type="binding site" evidence="6">
    <location>
        <position position="7"/>
    </location>
    <ligand>
        <name>Zn(2+)</name>
        <dbReference type="ChEBI" id="CHEBI:29105"/>
        <note>catalytic</note>
    </ligand>
</feature>
<dbReference type="PROSITE" id="PS01186">
    <property type="entry name" value="EGF_2"/>
    <property type="match status" value="1"/>
</dbReference>
<dbReference type="AlphaFoldDB" id="A0ABD2K8B7"/>
<dbReference type="InterPro" id="IPR001506">
    <property type="entry name" value="Peptidase_M12A"/>
</dbReference>
<protein>
    <recommendedName>
        <fullName evidence="7">Metalloendopeptidase</fullName>
        <ecNumber evidence="7">3.4.24.-</ecNumber>
    </recommendedName>
</protein>
<proteinExistence type="predicted"/>
<evidence type="ECO:0000256" key="6">
    <source>
        <dbReference type="PROSITE-ProRule" id="PRU01211"/>
    </source>
</evidence>
<evidence type="ECO:0000256" key="5">
    <source>
        <dbReference type="ARBA" id="ARBA00023049"/>
    </source>
</evidence>
<dbReference type="Pfam" id="PF01400">
    <property type="entry name" value="Astacin"/>
    <property type="match status" value="1"/>
</dbReference>
<dbReference type="PROSITE" id="PS00022">
    <property type="entry name" value="EGF_1"/>
    <property type="match status" value="1"/>
</dbReference>
<sequence length="418" mass="47578">MSVVAGHELLHALGFLHEQSRSDARNYIILRKKDGQSEIDPNTKNFGFPYDFGSVMHYQSAGDHEKGLYDRITLPRFYQQTIGQRERISFKDAAIINRIYCKDSCKGHEDKCQNGGYLNPNDCTKCHCPDGYGGKYCKELEENLNCEPEVGKKVRIQFKSLSNLFECTYNCSSAYVEVKYRADKRAQGAKLCCAASLTDLNANEYKNWIEAENPDIDIVIFARLSTKWTVPSTVFELTYESGNVKLINSSKCSYPGNLFAEKRNPGSGNLSCYDGVKHQYYQCPCKDDDEKCLTEQKWAHEDFICPIIKVNAIQVHGSRQRVFTDPNNYRYNWTQIDIDCYKAEGGTVSFWGYSKPDTKEIIRVDEVHCLFDDAIAGVPNRFKSLQVEEQPLLKLSPNTLLAYASSLIHVFVPFVGHP</sequence>
<feature type="binding site" evidence="6">
    <location>
        <position position="17"/>
    </location>
    <ligand>
        <name>Zn(2+)</name>
        <dbReference type="ChEBI" id="CHEBI:29105"/>
        <note>catalytic</note>
    </ligand>
</feature>
<dbReference type="InterPro" id="IPR000742">
    <property type="entry name" value="EGF"/>
</dbReference>
<evidence type="ECO:0000259" key="8">
    <source>
        <dbReference type="PROSITE" id="PS51864"/>
    </source>
</evidence>
<keyword evidence="2 6" id="KW-0479">Metal-binding</keyword>
<gene>
    <name evidence="9" type="ORF">niasHS_001767</name>
</gene>
<evidence type="ECO:0000313" key="10">
    <source>
        <dbReference type="Proteomes" id="UP001620645"/>
    </source>
</evidence>
<keyword evidence="1 6" id="KW-0645">Protease</keyword>
<accession>A0ABD2K8B7</accession>
<dbReference type="Gene3D" id="3.40.390.10">
    <property type="entry name" value="Collagenase (Catalytic Domain)"/>
    <property type="match status" value="1"/>
</dbReference>
<comment type="caution">
    <text evidence="6">Lacks conserved residue(s) required for the propagation of feature annotation.</text>
</comment>
<dbReference type="Proteomes" id="UP001620645">
    <property type="component" value="Unassembled WGS sequence"/>
</dbReference>
<evidence type="ECO:0000256" key="3">
    <source>
        <dbReference type="ARBA" id="ARBA00022801"/>
    </source>
</evidence>
<dbReference type="GO" id="GO:0004222">
    <property type="term" value="F:metalloendopeptidase activity"/>
    <property type="evidence" value="ECO:0007669"/>
    <property type="project" value="UniProtKB-UniRule"/>
</dbReference>
<dbReference type="GO" id="GO:0006508">
    <property type="term" value="P:proteolysis"/>
    <property type="evidence" value="ECO:0007669"/>
    <property type="project" value="UniProtKB-KW"/>
</dbReference>
<feature type="binding site" evidence="6">
    <location>
        <position position="11"/>
    </location>
    <ligand>
        <name>Zn(2+)</name>
        <dbReference type="ChEBI" id="CHEBI:29105"/>
        <note>catalytic</note>
    </ligand>
</feature>
<dbReference type="InterPro" id="IPR024079">
    <property type="entry name" value="MetalloPept_cat_dom_sf"/>
</dbReference>
<dbReference type="GO" id="GO:0008270">
    <property type="term" value="F:zinc ion binding"/>
    <property type="evidence" value="ECO:0007669"/>
    <property type="project" value="UniProtKB-UniRule"/>
</dbReference>
<evidence type="ECO:0000256" key="4">
    <source>
        <dbReference type="ARBA" id="ARBA00022833"/>
    </source>
</evidence>
<dbReference type="EC" id="3.4.24.-" evidence="7"/>
<feature type="domain" description="Peptidase M12A" evidence="8">
    <location>
        <begin position="1"/>
        <end position="102"/>
    </location>
</feature>
<comment type="caution">
    <text evidence="9">The sequence shown here is derived from an EMBL/GenBank/DDBJ whole genome shotgun (WGS) entry which is preliminary data.</text>
</comment>
<feature type="active site" evidence="6">
    <location>
        <position position="8"/>
    </location>
</feature>
<evidence type="ECO:0000256" key="7">
    <source>
        <dbReference type="RuleBase" id="RU361183"/>
    </source>
</evidence>
<comment type="cofactor">
    <cofactor evidence="6 7">
        <name>Zn(2+)</name>
        <dbReference type="ChEBI" id="CHEBI:29105"/>
    </cofactor>
    <text evidence="6 7">Binds 1 zinc ion per subunit.</text>
</comment>
<keyword evidence="3 6" id="KW-0378">Hydrolase</keyword>
<keyword evidence="10" id="KW-1185">Reference proteome</keyword>
<evidence type="ECO:0000256" key="1">
    <source>
        <dbReference type="ARBA" id="ARBA00022670"/>
    </source>
</evidence>
<evidence type="ECO:0000256" key="2">
    <source>
        <dbReference type="ARBA" id="ARBA00022723"/>
    </source>
</evidence>
<evidence type="ECO:0000313" key="9">
    <source>
        <dbReference type="EMBL" id="KAL3099150.1"/>
    </source>
</evidence>
<dbReference type="PANTHER" id="PTHR10127">
    <property type="entry name" value="DISCOIDIN, CUB, EGF, LAMININ , AND ZINC METALLOPROTEASE DOMAIN CONTAINING"/>
    <property type="match status" value="1"/>
</dbReference>
<name>A0ABD2K8B7_HETSC</name>
<dbReference type="PRINTS" id="PR00480">
    <property type="entry name" value="ASTACIN"/>
</dbReference>
<keyword evidence="4 6" id="KW-0862">Zinc</keyword>
<dbReference type="EMBL" id="JBICCN010000041">
    <property type="protein sequence ID" value="KAL3099150.1"/>
    <property type="molecule type" value="Genomic_DNA"/>
</dbReference>
<dbReference type="PANTHER" id="PTHR10127:SF780">
    <property type="entry name" value="METALLOENDOPEPTIDASE"/>
    <property type="match status" value="1"/>
</dbReference>
<dbReference type="PROSITE" id="PS51864">
    <property type="entry name" value="ASTACIN"/>
    <property type="match status" value="1"/>
</dbReference>
<dbReference type="SUPFAM" id="SSF55486">
    <property type="entry name" value="Metalloproteases ('zincins'), catalytic domain"/>
    <property type="match status" value="1"/>
</dbReference>
<reference evidence="9 10" key="1">
    <citation type="submission" date="2024-10" db="EMBL/GenBank/DDBJ databases">
        <authorList>
            <person name="Kim D."/>
        </authorList>
    </citation>
    <scope>NUCLEOTIDE SEQUENCE [LARGE SCALE GENOMIC DNA]</scope>
    <source>
        <strain evidence="9">Taebaek</strain>
    </source>
</reference>